<reference evidence="3" key="1">
    <citation type="submission" date="2020-01" db="EMBL/GenBank/DDBJ databases">
        <authorList>
            <consortium name="DOE Joint Genome Institute"/>
            <person name="Haridas S."/>
            <person name="Albert R."/>
            <person name="Binder M."/>
            <person name="Bloem J."/>
            <person name="Labutti K."/>
            <person name="Salamov A."/>
            <person name="Andreopoulos B."/>
            <person name="Baker S.E."/>
            <person name="Barry K."/>
            <person name="Bills G."/>
            <person name="Bluhm B.H."/>
            <person name="Cannon C."/>
            <person name="Castanera R."/>
            <person name="Culley D.E."/>
            <person name="Daum C."/>
            <person name="Ezra D."/>
            <person name="Gonzalez J.B."/>
            <person name="Henrissat B."/>
            <person name="Kuo A."/>
            <person name="Liang C."/>
            <person name="Lipzen A."/>
            <person name="Lutzoni F."/>
            <person name="Magnuson J."/>
            <person name="Mondo S."/>
            <person name="Nolan M."/>
            <person name="Ohm R."/>
            <person name="Pangilinan J."/>
            <person name="Park H.-J."/>
            <person name="Ramirez L."/>
            <person name="Alfaro M."/>
            <person name="Sun H."/>
            <person name="Tritt A."/>
            <person name="Yoshinaga Y."/>
            <person name="Zwiers L.-H."/>
            <person name="Turgeon B.G."/>
            <person name="Goodwin S.B."/>
            <person name="Spatafora J.W."/>
            <person name="Crous P.W."/>
            <person name="Grigoriev I.V."/>
        </authorList>
    </citation>
    <scope>NUCLEOTIDE SEQUENCE</scope>
    <source>
        <strain evidence="3">P77</strain>
    </source>
</reference>
<dbReference type="OrthoDB" id="3936754at2759"/>
<keyword evidence="2" id="KW-0732">Signal</keyword>
<name>A0A6A5KTI5_9PLEO</name>
<proteinExistence type="predicted"/>
<evidence type="ECO:0000313" key="3">
    <source>
        <dbReference type="EMBL" id="KAF1838591.1"/>
    </source>
</evidence>
<keyword evidence="1" id="KW-1133">Transmembrane helix</keyword>
<feature type="chain" id="PRO_5025572140" evidence="2">
    <location>
        <begin position="22"/>
        <end position="253"/>
    </location>
</feature>
<accession>A0A6A5KTI5</accession>
<keyword evidence="4" id="KW-1185">Reference proteome</keyword>
<protein>
    <submittedName>
        <fullName evidence="3">Uncharacterized protein</fullName>
    </submittedName>
</protein>
<evidence type="ECO:0000256" key="1">
    <source>
        <dbReference type="SAM" id="Phobius"/>
    </source>
</evidence>
<gene>
    <name evidence="3" type="ORF">BDW02DRAFT_627104</name>
</gene>
<organism evidence="3 4">
    <name type="scientific">Decorospora gaudefroyi</name>
    <dbReference type="NCBI Taxonomy" id="184978"/>
    <lineage>
        <taxon>Eukaryota</taxon>
        <taxon>Fungi</taxon>
        <taxon>Dikarya</taxon>
        <taxon>Ascomycota</taxon>
        <taxon>Pezizomycotina</taxon>
        <taxon>Dothideomycetes</taxon>
        <taxon>Pleosporomycetidae</taxon>
        <taxon>Pleosporales</taxon>
        <taxon>Pleosporineae</taxon>
        <taxon>Pleosporaceae</taxon>
        <taxon>Decorospora</taxon>
    </lineage>
</organism>
<keyword evidence="1" id="KW-0472">Membrane</keyword>
<dbReference type="Proteomes" id="UP000800040">
    <property type="component" value="Unassembled WGS sequence"/>
</dbReference>
<dbReference type="EMBL" id="ML975251">
    <property type="protein sequence ID" value="KAF1838591.1"/>
    <property type="molecule type" value="Genomic_DNA"/>
</dbReference>
<sequence length="253" mass="28160">MFVRIPISLLLLLPLSTTTYAAPTRTRTQCRCSYVPNAPPPSPPIDTPSAAHWAPPITYPSSTPPVSVGAQTCSEQYATSVVVSSSASEAGRGQRTASSSDGRILACSWEVEERKETVRIVNLNRSLDENVWFLQLVILVSVVAFVAEGVHWGVRWLQQRREQQRQQQQQQQQQQQPVSEKTRLRLSGAEKLLLAVPPMGSSTNPIASPGVDKKLRAYRYEATRYFVTQGASGRREFIAYEEDSDDESNRPVM</sequence>
<feature type="transmembrane region" description="Helical" evidence="1">
    <location>
        <begin position="132"/>
        <end position="154"/>
    </location>
</feature>
<keyword evidence="1" id="KW-0812">Transmembrane</keyword>
<evidence type="ECO:0000313" key="4">
    <source>
        <dbReference type="Proteomes" id="UP000800040"/>
    </source>
</evidence>
<feature type="signal peptide" evidence="2">
    <location>
        <begin position="1"/>
        <end position="21"/>
    </location>
</feature>
<dbReference type="AlphaFoldDB" id="A0A6A5KTI5"/>
<evidence type="ECO:0000256" key="2">
    <source>
        <dbReference type="SAM" id="SignalP"/>
    </source>
</evidence>